<proteinExistence type="predicted"/>
<organism evidence="3">
    <name type="scientific">Thiothrix fructosivorans</name>
    <dbReference type="NCBI Taxonomy" id="111770"/>
    <lineage>
        <taxon>Bacteria</taxon>
        <taxon>Pseudomonadati</taxon>
        <taxon>Pseudomonadota</taxon>
        <taxon>Gammaproteobacteria</taxon>
        <taxon>Thiotrichales</taxon>
        <taxon>Thiotrichaceae</taxon>
        <taxon>Thiothrix</taxon>
    </lineage>
</organism>
<dbReference type="Proteomes" id="UP000664466">
    <property type="component" value="Unassembled WGS sequence"/>
</dbReference>
<dbReference type="RefSeq" id="WP_207249569.1">
    <property type="nucleotide sequence ID" value="NZ_JAFMPM010000005.1"/>
</dbReference>
<sequence>MSAVPHCKIIAHSDSPHLSQVYTGFRLLQQAGALKLHYELGDCQLRGKALRQHAPPLGGLYVQLNDGHVVYYDVRDGADFDAEALDVADFYFKRSYSRADTPAQYSNKVMPLGLNYEIYPDKPSVADIRKWMSQPRLSKYFLRSAAQIATQLTGYPFLFVPTLSRVQAMPDVSSEPRILFMMHAWDPDEIADLPEATRADRRHVNAMRAECVSVLRQAFGERFYGGFAHSEYALKHYPDALLPDNQLAGKAKYLELLKNHAICIATTGLHGSIGWKFAEYVAFSRAIVSEQLAFEVPHGFQQGSHYLAFSTAQECVEVVARLMQDTALRTQLMQNNHAYYQHYLKPDQLVAHTLAVVSGSAHVS</sequence>
<dbReference type="AlphaFoldDB" id="A0A8B0SF28"/>
<feature type="domain" description="Spore protein YkvP/CgeB glycosyl transferase-like" evidence="1">
    <location>
        <begin position="237"/>
        <end position="341"/>
    </location>
</feature>
<dbReference type="EMBL" id="CP072748">
    <property type="protein sequence ID" value="QTX10663.1"/>
    <property type="molecule type" value="Genomic_DNA"/>
</dbReference>
<evidence type="ECO:0000259" key="1">
    <source>
        <dbReference type="Pfam" id="PF13524"/>
    </source>
</evidence>
<keyword evidence="4" id="KW-1185">Reference proteome</keyword>
<evidence type="ECO:0000313" key="3">
    <source>
        <dbReference type="EMBL" id="QTX10663.1"/>
    </source>
</evidence>
<protein>
    <recommendedName>
        <fullName evidence="1">Spore protein YkvP/CgeB glycosyl transferase-like domain-containing protein</fullName>
    </recommendedName>
</protein>
<evidence type="ECO:0000313" key="2">
    <source>
        <dbReference type="EMBL" id="MBO0611678.1"/>
    </source>
</evidence>
<reference evidence="3" key="2">
    <citation type="submission" date="2021-04" db="EMBL/GenBank/DDBJ databases">
        <title>Complete Genome and methylome analysis of Thiothrix fructosivorans ATCC 49748.</title>
        <authorList>
            <person name="Fomenkov A."/>
            <person name="Sun L."/>
            <person name="Vincze T."/>
            <person name="Grabovich M.Y."/>
            <person name="Roberts R.J."/>
        </authorList>
    </citation>
    <scope>NUCLEOTIDE SEQUENCE</scope>
    <source>
        <strain evidence="3">ATCC 49748</strain>
    </source>
</reference>
<dbReference type="InterPro" id="IPR055259">
    <property type="entry name" value="YkvP/CgeB_Glyco_trans-like"/>
</dbReference>
<evidence type="ECO:0000313" key="4">
    <source>
        <dbReference type="Proteomes" id="UP000664466"/>
    </source>
</evidence>
<name>A0A8B0SF28_9GAMM</name>
<accession>A0A8B0SF28</accession>
<dbReference type="Pfam" id="PF13524">
    <property type="entry name" value="Glyco_trans_1_2"/>
    <property type="match status" value="1"/>
</dbReference>
<geneLocation type="plasmid" evidence="2">
    <name>pTfr446</name>
</geneLocation>
<gene>
    <name evidence="2" type="ORF">J1836_01875</name>
    <name evidence="3" type="ORF">J1836_019195</name>
</gene>
<keyword evidence="2" id="KW-0614">Plasmid</keyword>
<reference evidence="2 4" key="1">
    <citation type="submission" date="2021-03" db="EMBL/GenBank/DDBJ databases">
        <title>Draft genome and methylome analysis of Thiotrix fructosivoruns ATCC 49748.</title>
        <authorList>
            <person name="Fomenkov A."/>
            <person name="Grabovich M.Y."/>
            <person name="Roberts R.J."/>
        </authorList>
    </citation>
    <scope>NUCLEOTIDE SEQUENCE [LARGE SCALE GENOMIC DNA]</scope>
    <source>
        <strain evidence="2 4">ATCC 49748</strain>
        <plasmid evidence="2">pTfr446</plasmid>
    </source>
</reference>
<dbReference type="EMBL" id="JAFMPM010000005">
    <property type="protein sequence ID" value="MBO0611678.1"/>
    <property type="molecule type" value="Genomic_DNA"/>
</dbReference>